<organism evidence="1 2">
    <name type="scientific">Zizania palustris</name>
    <name type="common">Northern wild rice</name>
    <dbReference type="NCBI Taxonomy" id="103762"/>
    <lineage>
        <taxon>Eukaryota</taxon>
        <taxon>Viridiplantae</taxon>
        <taxon>Streptophyta</taxon>
        <taxon>Embryophyta</taxon>
        <taxon>Tracheophyta</taxon>
        <taxon>Spermatophyta</taxon>
        <taxon>Magnoliopsida</taxon>
        <taxon>Liliopsida</taxon>
        <taxon>Poales</taxon>
        <taxon>Poaceae</taxon>
        <taxon>BOP clade</taxon>
        <taxon>Oryzoideae</taxon>
        <taxon>Oryzeae</taxon>
        <taxon>Zizaniinae</taxon>
        <taxon>Zizania</taxon>
    </lineage>
</organism>
<reference evidence="1" key="2">
    <citation type="submission" date="2021-02" db="EMBL/GenBank/DDBJ databases">
        <authorList>
            <person name="Kimball J.A."/>
            <person name="Haas M.W."/>
            <person name="Macchietto M."/>
            <person name="Kono T."/>
            <person name="Duquette J."/>
            <person name="Shao M."/>
        </authorList>
    </citation>
    <scope>NUCLEOTIDE SEQUENCE</scope>
    <source>
        <tissue evidence="1">Fresh leaf tissue</tissue>
    </source>
</reference>
<protein>
    <submittedName>
        <fullName evidence="1">Uncharacterized protein</fullName>
    </submittedName>
</protein>
<dbReference type="Proteomes" id="UP000729402">
    <property type="component" value="Unassembled WGS sequence"/>
</dbReference>
<gene>
    <name evidence="1" type="ORF">GUJ93_ZPchr0013g36886</name>
</gene>
<reference evidence="1" key="1">
    <citation type="journal article" date="2021" name="bioRxiv">
        <title>Whole Genome Assembly and Annotation of Northern Wild Rice, Zizania palustris L., Supports a Whole Genome Duplication in the Zizania Genus.</title>
        <authorList>
            <person name="Haas M."/>
            <person name="Kono T."/>
            <person name="Macchietto M."/>
            <person name="Millas R."/>
            <person name="McGilp L."/>
            <person name="Shao M."/>
            <person name="Duquette J."/>
            <person name="Hirsch C.N."/>
            <person name="Kimball J."/>
        </authorList>
    </citation>
    <scope>NUCLEOTIDE SEQUENCE</scope>
    <source>
        <tissue evidence="1">Fresh leaf tissue</tissue>
    </source>
</reference>
<sequence length="148" mass="16549">MRASRDHVRPTARAEIIEESVHRNPHSEVEHRPAGRPRALTWQTVRAIVDRVAHVRIGHCVRFVRARPVAGHGRPRARGDPGRQATTAETVVDTTGENEQGSEAMANAIRDAEGRLPATEIAKRWTEVRTIEVATKAHTKFSFENLDI</sequence>
<comment type="caution">
    <text evidence="1">The sequence shown here is derived from an EMBL/GenBank/DDBJ whole genome shotgun (WGS) entry which is preliminary data.</text>
</comment>
<evidence type="ECO:0000313" key="1">
    <source>
        <dbReference type="EMBL" id="KAG8098283.1"/>
    </source>
</evidence>
<dbReference type="EMBL" id="JAAALK010000079">
    <property type="protein sequence ID" value="KAG8098283.1"/>
    <property type="molecule type" value="Genomic_DNA"/>
</dbReference>
<proteinExistence type="predicted"/>
<name>A0A8J5X2E3_ZIZPA</name>
<dbReference type="AlphaFoldDB" id="A0A8J5X2E3"/>
<keyword evidence="2" id="KW-1185">Reference proteome</keyword>
<evidence type="ECO:0000313" key="2">
    <source>
        <dbReference type="Proteomes" id="UP000729402"/>
    </source>
</evidence>
<accession>A0A8J5X2E3</accession>